<accession>A0A9E5MM26</accession>
<keyword evidence="5" id="KW-0408">Iron</keyword>
<dbReference type="InterPro" id="IPR017941">
    <property type="entry name" value="Rieske_2Fe-2S"/>
</dbReference>
<dbReference type="GO" id="GO:0046872">
    <property type="term" value="F:metal ion binding"/>
    <property type="evidence" value="ECO:0007669"/>
    <property type="project" value="UniProtKB-KW"/>
</dbReference>
<dbReference type="PANTHER" id="PTHR21266">
    <property type="entry name" value="IRON-SULFUR DOMAIN CONTAINING PROTEIN"/>
    <property type="match status" value="1"/>
</dbReference>
<sequence length="334" mass="38244">MTAALTIATDKPRFARGWHVIGTGWDFPQGEAKSFSYFGTKIVAYRGEDNHVYVLDGYCPHMGADLGKGKVVANSIQCPFHHWQWGCDGACEDIPYAKVVPPTAKIKAWPVCERNNLVFVWHDPENNLPYYEIPEMQECSSDEWLPWVVDTIHIPVHPRELVDNVADKAHFGPVHGAPWHHFENQFIDHMAVQIMEARSERLGKDLLKTTATYYGPSYQITVMEGDVESRLLNCHAPIDGNSFDLRFGVMVKKIPGKSDEEMREIANAYVAKAQEAFYEDVEIWRHKTFLEQPLLCHADGHVMKLRKWYTQFYTDVADLPEAQRPQTYLEAYAS</sequence>
<dbReference type="Gene3D" id="2.102.10.10">
    <property type="entry name" value="Rieske [2Fe-2S] iron-sulphur domain"/>
    <property type="match status" value="1"/>
</dbReference>
<evidence type="ECO:0000313" key="8">
    <source>
        <dbReference type="EMBL" id="NHO66098.1"/>
    </source>
</evidence>
<evidence type="ECO:0000256" key="4">
    <source>
        <dbReference type="ARBA" id="ARBA00023002"/>
    </source>
</evidence>
<name>A0A9E5MM26_9GAMM</name>
<comment type="cofactor">
    <cofactor evidence="1">
        <name>Fe cation</name>
        <dbReference type="ChEBI" id="CHEBI:24875"/>
    </cofactor>
</comment>
<reference evidence="8" key="1">
    <citation type="submission" date="2020-03" db="EMBL/GenBank/DDBJ databases">
        <authorList>
            <person name="Guo F."/>
        </authorList>
    </citation>
    <scope>NUCLEOTIDE SEQUENCE</scope>
    <source>
        <strain evidence="8">JCM 30134</strain>
    </source>
</reference>
<evidence type="ECO:0000256" key="2">
    <source>
        <dbReference type="ARBA" id="ARBA00022714"/>
    </source>
</evidence>
<protein>
    <submittedName>
        <fullName evidence="8">Rieske 2Fe-2S domain-containing protein</fullName>
    </submittedName>
</protein>
<keyword evidence="2" id="KW-0001">2Fe-2S</keyword>
<organism evidence="8 9">
    <name type="scientific">Pseudomaricurvus hydrocarbonicus</name>
    <dbReference type="NCBI Taxonomy" id="1470433"/>
    <lineage>
        <taxon>Bacteria</taxon>
        <taxon>Pseudomonadati</taxon>
        <taxon>Pseudomonadota</taxon>
        <taxon>Gammaproteobacteria</taxon>
        <taxon>Cellvibrionales</taxon>
        <taxon>Cellvibrionaceae</taxon>
        <taxon>Pseudomaricurvus</taxon>
    </lineage>
</organism>
<dbReference type="Gene3D" id="3.90.380.10">
    <property type="entry name" value="Naphthalene 1,2-dioxygenase Alpha Subunit, Chain A, domain 1"/>
    <property type="match status" value="1"/>
</dbReference>
<evidence type="ECO:0000256" key="1">
    <source>
        <dbReference type="ARBA" id="ARBA00001962"/>
    </source>
</evidence>
<comment type="caution">
    <text evidence="8">The sequence shown here is derived from an EMBL/GenBank/DDBJ whole genome shotgun (WGS) entry which is preliminary data.</text>
</comment>
<dbReference type="GO" id="GO:0016491">
    <property type="term" value="F:oxidoreductase activity"/>
    <property type="evidence" value="ECO:0007669"/>
    <property type="project" value="UniProtKB-KW"/>
</dbReference>
<proteinExistence type="predicted"/>
<dbReference type="Pfam" id="PF19298">
    <property type="entry name" value="KshA_C"/>
    <property type="match status" value="1"/>
</dbReference>
<dbReference type="InterPro" id="IPR045605">
    <property type="entry name" value="KshA-like_C"/>
</dbReference>
<dbReference type="GO" id="GO:0008203">
    <property type="term" value="P:cholesterol metabolic process"/>
    <property type="evidence" value="ECO:0007669"/>
    <property type="project" value="InterPro"/>
</dbReference>
<dbReference type="Pfam" id="PF00355">
    <property type="entry name" value="Rieske"/>
    <property type="match status" value="1"/>
</dbReference>
<evidence type="ECO:0000313" key="9">
    <source>
        <dbReference type="Proteomes" id="UP000787472"/>
    </source>
</evidence>
<dbReference type="EMBL" id="JAAONZ010000007">
    <property type="protein sequence ID" value="NHO66098.1"/>
    <property type="molecule type" value="Genomic_DNA"/>
</dbReference>
<keyword evidence="9" id="KW-1185">Reference proteome</keyword>
<feature type="domain" description="Rieske" evidence="7">
    <location>
        <begin position="18"/>
        <end position="120"/>
    </location>
</feature>
<evidence type="ECO:0000256" key="3">
    <source>
        <dbReference type="ARBA" id="ARBA00022723"/>
    </source>
</evidence>
<dbReference type="PROSITE" id="PS51296">
    <property type="entry name" value="RIESKE"/>
    <property type="match status" value="1"/>
</dbReference>
<evidence type="ECO:0000259" key="7">
    <source>
        <dbReference type="PROSITE" id="PS51296"/>
    </source>
</evidence>
<dbReference type="SUPFAM" id="SSF55961">
    <property type="entry name" value="Bet v1-like"/>
    <property type="match status" value="1"/>
</dbReference>
<dbReference type="Proteomes" id="UP000787472">
    <property type="component" value="Unassembled WGS sequence"/>
</dbReference>
<dbReference type="PANTHER" id="PTHR21266:SF60">
    <property type="entry name" value="3-KETOSTEROID-9-ALPHA-MONOOXYGENASE, OXYGENASE COMPONENT"/>
    <property type="match status" value="1"/>
</dbReference>
<dbReference type="GO" id="GO:0051537">
    <property type="term" value="F:2 iron, 2 sulfur cluster binding"/>
    <property type="evidence" value="ECO:0007669"/>
    <property type="project" value="UniProtKB-KW"/>
</dbReference>
<dbReference type="InterPro" id="IPR050584">
    <property type="entry name" value="Cholesterol_7-desaturase"/>
</dbReference>
<dbReference type="InterPro" id="IPR036922">
    <property type="entry name" value="Rieske_2Fe-2S_sf"/>
</dbReference>
<gene>
    <name evidence="8" type="ORF">G8770_11130</name>
</gene>
<dbReference type="SUPFAM" id="SSF50022">
    <property type="entry name" value="ISP domain"/>
    <property type="match status" value="1"/>
</dbReference>
<keyword evidence="3" id="KW-0479">Metal-binding</keyword>
<keyword evidence="4" id="KW-0560">Oxidoreductase</keyword>
<evidence type="ECO:0000256" key="5">
    <source>
        <dbReference type="ARBA" id="ARBA00023004"/>
    </source>
</evidence>
<evidence type="ECO:0000256" key="6">
    <source>
        <dbReference type="ARBA" id="ARBA00023014"/>
    </source>
</evidence>
<dbReference type="AlphaFoldDB" id="A0A9E5MM26"/>
<dbReference type="RefSeq" id="WP_167186299.1">
    <property type="nucleotide sequence ID" value="NZ_JAAONZ010000007.1"/>
</dbReference>
<keyword evidence="6" id="KW-0411">Iron-sulfur</keyword>